<sequence length="37" mass="4196">MGGLKKTQQTDLKRPQQVSYISELLHSPIKGYSKYTA</sequence>
<reference evidence="1" key="2">
    <citation type="journal article" date="2015" name="Fish Shellfish Immunol.">
        <title>Early steps in the European eel (Anguilla anguilla)-Vibrio vulnificus interaction in the gills: Role of the RtxA13 toxin.</title>
        <authorList>
            <person name="Callol A."/>
            <person name="Pajuelo D."/>
            <person name="Ebbesson L."/>
            <person name="Teles M."/>
            <person name="MacKenzie S."/>
            <person name="Amaro C."/>
        </authorList>
    </citation>
    <scope>NUCLEOTIDE SEQUENCE</scope>
</reference>
<protein>
    <submittedName>
        <fullName evidence="1">Uncharacterized protein</fullName>
    </submittedName>
</protein>
<organism evidence="1">
    <name type="scientific">Anguilla anguilla</name>
    <name type="common">European freshwater eel</name>
    <name type="synonym">Muraena anguilla</name>
    <dbReference type="NCBI Taxonomy" id="7936"/>
    <lineage>
        <taxon>Eukaryota</taxon>
        <taxon>Metazoa</taxon>
        <taxon>Chordata</taxon>
        <taxon>Craniata</taxon>
        <taxon>Vertebrata</taxon>
        <taxon>Euteleostomi</taxon>
        <taxon>Actinopterygii</taxon>
        <taxon>Neopterygii</taxon>
        <taxon>Teleostei</taxon>
        <taxon>Anguilliformes</taxon>
        <taxon>Anguillidae</taxon>
        <taxon>Anguilla</taxon>
    </lineage>
</organism>
<accession>A0A0E9S1E3</accession>
<proteinExistence type="predicted"/>
<dbReference type="EMBL" id="GBXM01074092">
    <property type="protein sequence ID" value="JAH34485.1"/>
    <property type="molecule type" value="Transcribed_RNA"/>
</dbReference>
<name>A0A0E9S1E3_ANGAN</name>
<dbReference type="AlphaFoldDB" id="A0A0E9S1E3"/>
<evidence type="ECO:0000313" key="1">
    <source>
        <dbReference type="EMBL" id="JAH34485.1"/>
    </source>
</evidence>
<reference evidence="1" key="1">
    <citation type="submission" date="2014-11" db="EMBL/GenBank/DDBJ databases">
        <authorList>
            <person name="Amaro Gonzalez C."/>
        </authorList>
    </citation>
    <scope>NUCLEOTIDE SEQUENCE</scope>
</reference>